<feature type="chain" id="PRO_5014322157" description="G-protein coupled receptors family 2 profile 2 domain-containing protein" evidence="7">
    <location>
        <begin position="22"/>
        <end position="725"/>
    </location>
</feature>
<gene>
    <name evidence="10" type="ORF">B7P43_G09839</name>
</gene>
<dbReference type="InterPro" id="IPR017981">
    <property type="entry name" value="GPCR_2-like_7TM"/>
</dbReference>
<reference evidence="10 11" key="1">
    <citation type="submission" date="2017-12" db="EMBL/GenBank/DDBJ databases">
        <title>Hemimetabolous genomes reveal molecular basis of termite eusociality.</title>
        <authorList>
            <person name="Harrison M.C."/>
            <person name="Jongepier E."/>
            <person name="Robertson H.M."/>
            <person name="Arning N."/>
            <person name="Bitard-Feildel T."/>
            <person name="Chao H."/>
            <person name="Childers C.P."/>
            <person name="Dinh H."/>
            <person name="Doddapaneni H."/>
            <person name="Dugan S."/>
            <person name="Gowin J."/>
            <person name="Greiner C."/>
            <person name="Han Y."/>
            <person name="Hu H."/>
            <person name="Hughes D.S.T."/>
            <person name="Huylmans A.-K."/>
            <person name="Kemena C."/>
            <person name="Kremer L.P.M."/>
            <person name="Lee S.L."/>
            <person name="Lopez-Ezquerra A."/>
            <person name="Mallet L."/>
            <person name="Monroy-Kuhn J.M."/>
            <person name="Moser A."/>
            <person name="Murali S.C."/>
            <person name="Muzny D.M."/>
            <person name="Otani S."/>
            <person name="Piulachs M.-D."/>
            <person name="Poelchau M."/>
            <person name="Qu J."/>
            <person name="Schaub F."/>
            <person name="Wada-Katsumata A."/>
            <person name="Worley K.C."/>
            <person name="Xie Q."/>
            <person name="Ylla G."/>
            <person name="Poulsen M."/>
            <person name="Gibbs R.A."/>
            <person name="Schal C."/>
            <person name="Richards S."/>
            <person name="Belles X."/>
            <person name="Korb J."/>
            <person name="Bornberg-Bauer E."/>
        </authorList>
    </citation>
    <scope>NUCLEOTIDE SEQUENCE [LARGE SCALE GENOMIC DNA]</scope>
    <source>
        <tissue evidence="10">Whole body</tissue>
    </source>
</reference>
<accession>A0A2J7Q341</accession>
<comment type="subcellular location">
    <subcellularLocation>
        <location evidence="1">Membrane</location>
        <topology evidence="1">Multi-pass membrane protein</topology>
    </subcellularLocation>
</comment>
<keyword evidence="5" id="KW-1015">Disulfide bond</keyword>
<evidence type="ECO:0000256" key="1">
    <source>
        <dbReference type="ARBA" id="ARBA00004141"/>
    </source>
</evidence>
<evidence type="ECO:0000256" key="6">
    <source>
        <dbReference type="SAM" id="Phobius"/>
    </source>
</evidence>
<evidence type="ECO:0008006" key="12">
    <source>
        <dbReference type="Google" id="ProtNLM"/>
    </source>
</evidence>
<feature type="transmembrane region" description="Helical" evidence="6">
    <location>
        <begin position="477"/>
        <end position="498"/>
    </location>
</feature>
<dbReference type="SUPFAM" id="SSF81321">
    <property type="entry name" value="Family A G protein-coupled receptor-like"/>
    <property type="match status" value="1"/>
</dbReference>
<feature type="transmembrane region" description="Helical" evidence="6">
    <location>
        <begin position="445"/>
        <end position="465"/>
    </location>
</feature>
<keyword evidence="2 6" id="KW-0812">Transmembrane</keyword>
<feature type="transmembrane region" description="Helical" evidence="6">
    <location>
        <begin position="567"/>
        <end position="594"/>
    </location>
</feature>
<dbReference type="Pfam" id="PF00002">
    <property type="entry name" value="7tm_2"/>
    <property type="match status" value="1"/>
</dbReference>
<name>A0A2J7Q341_9NEOP</name>
<dbReference type="OrthoDB" id="6134459at2759"/>
<evidence type="ECO:0000256" key="4">
    <source>
        <dbReference type="ARBA" id="ARBA00023136"/>
    </source>
</evidence>
<evidence type="ECO:0000259" key="9">
    <source>
        <dbReference type="PROSITE" id="PS50958"/>
    </source>
</evidence>
<sequence>MSHHGVTTLLQLVMLSGVSSGALYEHSYFQDTSDRCREISSCGINTSSTFSISRVCQCDDLCATYGDCCQDSPHFKPSPLQTCLTAGDWNTASNYKDNYYMVTSCPSSWLGEETRSRCENYIETIRREPILGLPITSSATNITYPNYHCARCNGDLHMSTMIRWKLAVTCDPSLSLPVPDIDTVIKESTYGKDFKFKPKFANASYHTCKLYVWRPFKLLRRCHERTVDSCPPSWRNDTLRKQCEAYTSLVFRLKYKPFRNPHCATCNHVPNKLIGCIKDGLVIETLFPILFDFSDSSSDVVGKTRICANHNEAYDPTAKKCRHIIWSIAGQEDLHELDNCYGNISKCNIKNCSRFVLDPNEYSLNDNLTVTDLSSNKLYADGEFRIMDDGRVEVCAKYQVIEEKFNSVMKYMTFLGLGVSIGFLFLHLVAFVINPALRNLSGKNLASLCTALILAYGSFIIGQLLQVGGVGCKVTAVVTYYCFLSSFSWLLLMAFDVWRTLRLSTVRLRVVSRESRRYVFITYSAFCWLIFPGILVSTAFGMQYFHVENAFIPGFGLHNCWFGNRKALIVFFAIPVGVIMALNLVFFMSSACMICETTVSSSNKSSSTRRDYRLFARLAFLMGLTWIVGFIADYLNLNAVWYIFVALNAFQGFFIFVAFTWTKKVRNGFRSQVSGDTKSNYMKKKDTSCWSWTSSRTGHTESTELGIPLKRRRSSLPCSAPCERN</sequence>
<protein>
    <recommendedName>
        <fullName evidence="12">G-protein coupled receptors family 2 profile 2 domain-containing protein</fullName>
    </recommendedName>
</protein>
<dbReference type="AlphaFoldDB" id="A0A2J7Q341"/>
<dbReference type="InterPro" id="IPR000832">
    <property type="entry name" value="GPCR_2_secretin-like"/>
</dbReference>
<organism evidence="10 11">
    <name type="scientific">Cryptotermes secundus</name>
    <dbReference type="NCBI Taxonomy" id="105785"/>
    <lineage>
        <taxon>Eukaryota</taxon>
        <taxon>Metazoa</taxon>
        <taxon>Ecdysozoa</taxon>
        <taxon>Arthropoda</taxon>
        <taxon>Hexapoda</taxon>
        <taxon>Insecta</taxon>
        <taxon>Pterygota</taxon>
        <taxon>Neoptera</taxon>
        <taxon>Polyneoptera</taxon>
        <taxon>Dictyoptera</taxon>
        <taxon>Blattodea</taxon>
        <taxon>Blattoidea</taxon>
        <taxon>Termitoidae</taxon>
        <taxon>Kalotermitidae</taxon>
        <taxon>Cryptotermitinae</taxon>
        <taxon>Cryptotermes</taxon>
    </lineage>
</organism>
<evidence type="ECO:0000256" key="3">
    <source>
        <dbReference type="ARBA" id="ARBA00022989"/>
    </source>
</evidence>
<dbReference type="InterPro" id="IPR053231">
    <property type="entry name" value="GPCR_LN-TM7"/>
</dbReference>
<evidence type="ECO:0000256" key="5">
    <source>
        <dbReference type="ARBA" id="ARBA00023157"/>
    </source>
</evidence>
<dbReference type="EMBL" id="NEVH01019069">
    <property type="protein sequence ID" value="PNF23011.1"/>
    <property type="molecule type" value="Genomic_DNA"/>
</dbReference>
<keyword evidence="11" id="KW-1185">Reference proteome</keyword>
<evidence type="ECO:0000256" key="2">
    <source>
        <dbReference type="ARBA" id="ARBA00022692"/>
    </source>
</evidence>
<dbReference type="PANTHER" id="PTHR45902">
    <property type="entry name" value="LATROPHILIN RECEPTOR-LIKE PROTEIN A"/>
    <property type="match status" value="1"/>
</dbReference>
<dbReference type="GO" id="GO:0007166">
    <property type="term" value="P:cell surface receptor signaling pathway"/>
    <property type="evidence" value="ECO:0007669"/>
    <property type="project" value="InterPro"/>
</dbReference>
<dbReference type="PANTHER" id="PTHR45902:SF5">
    <property type="entry name" value="G-PROTEIN COUPLED RECEPTORS FAMILY 2 PROFILE 2 DOMAIN-CONTAINING PROTEIN"/>
    <property type="match status" value="1"/>
</dbReference>
<dbReference type="STRING" id="105785.A0A2J7Q341"/>
<dbReference type="InterPro" id="IPR036024">
    <property type="entry name" value="Somatomedin_B-like_dom_sf"/>
</dbReference>
<proteinExistence type="predicted"/>
<feature type="transmembrane region" description="Helical" evidence="6">
    <location>
        <begin position="411"/>
        <end position="433"/>
    </location>
</feature>
<feature type="transmembrane region" description="Helical" evidence="6">
    <location>
        <begin position="614"/>
        <end position="635"/>
    </location>
</feature>
<evidence type="ECO:0000313" key="11">
    <source>
        <dbReference type="Proteomes" id="UP000235965"/>
    </source>
</evidence>
<feature type="transmembrane region" description="Helical" evidence="6">
    <location>
        <begin position="641"/>
        <end position="661"/>
    </location>
</feature>
<dbReference type="PROSITE" id="PS50958">
    <property type="entry name" value="SMB_2"/>
    <property type="match status" value="1"/>
</dbReference>
<dbReference type="Proteomes" id="UP000235965">
    <property type="component" value="Unassembled WGS sequence"/>
</dbReference>
<keyword evidence="7" id="KW-0732">Signal</keyword>
<dbReference type="GO" id="GO:0016020">
    <property type="term" value="C:membrane"/>
    <property type="evidence" value="ECO:0007669"/>
    <property type="project" value="UniProtKB-SubCell"/>
</dbReference>
<dbReference type="CDD" id="cd15039">
    <property type="entry name" value="7tmB3_Methuselah-like"/>
    <property type="match status" value="1"/>
</dbReference>
<keyword evidence="4 6" id="KW-0472">Membrane</keyword>
<feature type="transmembrane region" description="Helical" evidence="6">
    <location>
        <begin position="518"/>
        <end position="547"/>
    </location>
</feature>
<keyword evidence="3 6" id="KW-1133">Transmembrane helix</keyword>
<feature type="domain" description="SMB" evidence="9">
    <location>
        <begin position="38"/>
        <end position="80"/>
    </location>
</feature>
<dbReference type="GO" id="GO:0004930">
    <property type="term" value="F:G protein-coupled receptor activity"/>
    <property type="evidence" value="ECO:0007669"/>
    <property type="project" value="InterPro"/>
</dbReference>
<evidence type="ECO:0000313" key="10">
    <source>
        <dbReference type="EMBL" id="PNF23011.1"/>
    </source>
</evidence>
<feature type="signal peptide" evidence="7">
    <location>
        <begin position="1"/>
        <end position="21"/>
    </location>
</feature>
<feature type="domain" description="G-protein coupled receptors family 2 profile 2" evidence="8">
    <location>
        <begin position="409"/>
        <end position="663"/>
    </location>
</feature>
<dbReference type="InParanoid" id="A0A2J7Q341"/>
<dbReference type="InterPro" id="IPR001212">
    <property type="entry name" value="Somatomedin_B_dom"/>
</dbReference>
<dbReference type="SUPFAM" id="SSF90188">
    <property type="entry name" value="Somatomedin B domain"/>
    <property type="match status" value="1"/>
</dbReference>
<evidence type="ECO:0000256" key="7">
    <source>
        <dbReference type="SAM" id="SignalP"/>
    </source>
</evidence>
<dbReference type="PROSITE" id="PS50261">
    <property type="entry name" value="G_PROTEIN_RECEP_F2_4"/>
    <property type="match status" value="1"/>
</dbReference>
<evidence type="ECO:0000259" key="8">
    <source>
        <dbReference type="PROSITE" id="PS50261"/>
    </source>
</evidence>
<dbReference type="Gene3D" id="1.20.1070.10">
    <property type="entry name" value="Rhodopsin 7-helix transmembrane proteins"/>
    <property type="match status" value="1"/>
</dbReference>
<comment type="caution">
    <text evidence="10">The sequence shown here is derived from an EMBL/GenBank/DDBJ whole genome shotgun (WGS) entry which is preliminary data.</text>
</comment>